<evidence type="ECO:0000313" key="3">
    <source>
        <dbReference type="EMBL" id="GER38240.1"/>
    </source>
</evidence>
<keyword evidence="4" id="KW-1185">Reference proteome</keyword>
<proteinExistence type="predicted"/>
<feature type="domain" description="DUF4283" evidence="2">
    <location>
        <begin position="74"/>
        <end position="124"/>
    </location>
</feature>
<dbReference type="EMBL" id="BKCP01005461">
    <property type="protein sequence ID" value="GER38240.1"/>
    <property type="molecule type" value="Genomic_DNA"/>
</dbReference>
<comment type="caution">
    <text evidence="3">The sequence shown here is derived from an EMBL/GenBank/DDBJ whole genome shotgun (WGS) entry which is preliminary data.</text>
</comment>
<dbReference type="Proteomes" id="UP000325081">
    <property type="component" value="Unassembled WGS sequence"/>
</dbReference>
<evidence type="ECO:0000259" key="2">
    <source>
        <dbReference type="Pfam" id="PF14111"/>
    </source>
</evidence>
<feature type="region of interest" description="Disordered" evidence="1">
    <location>
        <begin position="1"/>
        <end position="62"/>
    </location>
</feature>
<dbReference type="Pfam" id="PF14111">
    <property type="entry name" value="DUF4283"/>
    <property type="match status" value="1"/>
</dbReference>
<reference evidence="4" key="1">
    <citation type="journal article" date="2019" name="Curr. Biol.">
        <title>Genome Sequence of Striga asiatica Provides Insight into the Evolution of Plant Parasitism.</title>
        <authorList>
            <person name="Yoshida S."/>
            <person name="Kim S."/>
            <person name="Wafula E.K."/>
            <person name="Tanskanen J."/>
            <person name="Kim Y.M."/>
            <person name="Honaas L."/>
            <person name="Yang Z."/>
            <person name="Spallek T."/>
            <person name="Conn C.E."/>
            <person name="Ichihashi Y."/>
            <person name="Cheong K."/>
            <person name="Cui S."/>
            <person name="Der J.P."/>
            <person name="Gundlach H."/>
            <person name="Jiao Y."/>
            <person name="Hori C."/>
            <person name="Ishida J.K."/>
            <person name="Kasahara H."/>
            <person name="Kiba T."/>
            <person name="Kim M.S."/>
            <person name="Koo N."/>
            <person name="Laohavisit A."/>
            <person name="Lee Y.H."/>
            <person name="Lumba S."/>
            <person name="McCourt P."/>
            <person name="Mortimer J.C."/>
            <person name="Mutuku J.M."/>
            <person name="Nomura T."/>
            <person name="Sasaki-Sekimoto Y."/>
            <person name="Seto Y."/>
            <person name="Wang Y."/>
            <person name="Wakatake T."/>
            <person name="Sakakibara H."/>
            <person name="Demura T."/>
            <person name="Yamaguchi S."/>
            <person name="Yoneyama K."/>
            <person name="Manabe R.I."/>
            <person name="Nelson D.C."/>
            <person name="Schulman A.H."/>
            <person name="Timko M.P."/>
            <person name="dePamphilis C.W."/>
            <person name="Choi D."/>
            <person name="Shirasu K."/>
        </authorList>
    </citation>
    <scope>NUCLEOTIDE SEQUENCE [LARGE SCALE GENOMIC DNA]</scope>
    <source>
        <strain evidence="4">cv. UVA1</strain>
    </source>
</reference>
<sequence>MDRSSDERRKTDLSSYERTATTRKKKEKKFPRRKESQSERKSQDAYTRPLGLKREKPADERQTIQGTKLLDQSTRLALTLMDSRHVLIRPGSEYYYTRLWTKRSWYINGYPMRMLKWTPDFHPDTESSIAFSLRYEICITVRRRQSNWVKSWYSVAELS</sequence>
<gene>
    <name evidence="3" type="ORF">STAS_14717</name>
</gene>
<evidence type="ECO:0000256" key="1">
    <source>
        <dbReference type="SAM" id="MobiDB-lite"/>
    </source>
</evidence>
<protein>
    <submittedName>
        <fullName evidence="3">Ethylene-dependent gravitropism-deficient andyellow-green-like 2</fullName>
    </submittedName>
</protein>
<feature type="compositionally biased region" description="Basic and acidic residues" evidence="1">
    <location>
        <begin position="52"/>
        <end position="62"/>
    </location>
</feature>
<name>A0A5A7PZF7_STRAF</name>
<feature type="compositionally biased region" description="Basic and acidic residues" evidence="1">
    <location>
        <begin position="1"/>
        <end position="12"/>
    </location>
</feature>
<dbReference type="OrthoDB" id="1751950at2759"/>
<dbReference type="InterPro" id="IPR025558">
    <property type="entry name" value="DUF4283"/>
</dbReference>
<evidence type="ECO:0000313" key="4">
    <source>
        <dbReference type="Proteomes" id="UP000325081"/>
    </source>
</evidence>
<organism evidence="3 4">
    <name type="scientific">Striga asiatica</name>
    <name type="common">Asiatic witchweed</name>
    <name type="synonym">Buchnera asiatica</name>
    <dbReference type="NCBI Taxonomy" id="4170"/>
    <lineage>
        <taxon>Eukaryota</taxon>
        <taxon>Viridiplantae</taxon>
        <taxon>Streptophyta</taxon>
        <taxon>Embryophyta</taxon>
        <taxon>Tracheophyta</taxon>
        <taxon>Spermatophyta</taxon>
        <taxon>Magnoliopsida</taxon>
        <taxon>eudicotyledons</taxon>
        <taxon>Gunneridae</taxon>
        <taxon>Pentapetalae</taxon>
        <taxon>asterids</taxon>
        <taxon>lamiids</taxon>
        <taxon>Lamiales</taxon>
        <taxon>Orobanchaceae</taxon>
        <taxon>Buchnereae</taxon>
        <taxon>Striga</taxon>
    </lineage>
</organism>
<accession>A0A5A7PZF7</accession>
<feature type="compositionally biased region" description="Basic residues" evidence="1">
    <location>
        <begin position="21"/>
        <end position="32"/>
    </location>
</feature>
<feature type="compositionally biased region" description="Basic and acidic residues" evidence="1">
    <location>
        <begin position="33"/>
        <end position="43"/>
    </location>
</feature>
<dbReference type="AlphaFoldDB" id="A0A5A7PZF7"/>